<dbReference type="CDD" id="cd18186">
    <property type="entry name" value="BTB_POZ_ZBTB_KLHL-like"/>
    <property type="match status" value="1"/>
</dbReference>
<evidence type="ECO:0000313" key="1">
    <source>
        <dbReference type="EMBL" id="CZS93566.1"/>
    </source>
</evidence>
<organism evidence="1 2">
    <name type="scientific">Rhynchosporium graminicola</name>
    <dbReference type="NCBI Taxonomy" id="2792576"/>
    <lineage>
        <taxon>Eukaryota</taxon>
        <taxon>Fungi</taxon>
        <taxon>Dikarya</taxon>
        <taxon>Ascomycota</taxon>
        <taxon>Pezizomycotina</taxon>
        <taxon>Leotiomycetes</taxon>
        <taxon>Helotiales</taxon>
        <taxon>Ploettnerulaceae</taxon>
        <taxon>Rhynchosporium</taxon>
    </lineage>
</organism>
<dbReference type="Proteomes" id="UP000178129">
    <property type="component" value="Unassembled WGS sequence"/>
</dbReference>
<dbReference type="InterPro" id="IPR011333">
    <property type="entry name" value="SKP1/BTB/POZ_sf"/>
</dbReference>
<comment type="caution">
    <text evidence="1">The sequence shown here is derived from an EMBL/GenBank/DDBJ whole genome shotgun (WGS) entry which is preliminary data.</text>
</comment>
<evidence type="ECO:0000313" key="2">
    <source>
        <dbReference type="Proteomes" id="UP000178129"/>
    </source>
</evidence>
<accession>A0A1E1K631</accession>
<reference evidence="2" key="1">
    <citation type="submission" date="2016-03" db="EMBL/GenBank/DDBJ databases">
        <authorList>
            <person name="Ploux O."/>
        </authorList>
    </citation>
    <scope>NUCLEOTIDE SEQUENCE [LARGE SCALE GENOMIC DNA]</scope>
    <source>
        <strain evidence="2">UK7</strain>
    </source>
</reference>
<gene>
    <name evidence="1" type="ORF">RCO7_09526</name>
</gene>
<keyword evidence="2" id="KW-1185">Reference proteome</keyword>
<sequence>MTLSESPPAGDTPAQAAQLIHPFDVPAKKALSLCDQHHEMVTIIMKGHETKPDCKYIMHKSVACYYSPVLDNAFNGLFIEGQTQTFTIEDFAWPGTFGAIQSWMYTQKTDTWKAEWGNAYGAKLYALYILADRMLMPKLQNEAIVLLLAAKCLPLRWLEYIYKETSPESKLRLCIIDQSASSLTWAKVKGLYLTVDTPAEFLLDVLSALARDIPPIRQNIKAEDYLVPET</sequence>
<dbReference type="InParanoid" id="A0A1E1K631"/>
<protein>
    <submittedName>
        <fullName evidence="1">Uncharacterized protein</fullName>
    </submittedName>
</protein>
<name>A0A1E1K631_9HELO</name>
<dbReference type="AlphaFoldDB" id="A0A1E1K631"/>
<proteinExistence type="predicted"/>
<dbReference type="Gene3D" id="3.30.710.10">
    <property type="entry name" value="Potassium Channel Kv1.1, Chain A"/>
    <property type="match status" value="1"/>
</dbReference>
<dbReference type="SUPFAM" id="SSF54695">
    <property type="entry name" value="POZ domain"/>
    <property type="match status" value="1"/>
</dbReference>
<dbReference type="EMBL" id="FJUW01000007">
    <property type="protein sequence ID" value="CZS93566.1"/>
    <property type="molecule type" value="Genomic_DNA"/>
</dbReference>